<evidence type="ECO:0008006" key="4">
    <source>
        <dbReference type="Google" id="ProtNLM"/>
    </source>
</evidence>
<dbReference type="EMBL" id="BOOG01000073">
    <property type="protein sequence ID" value="GIH73139.1"/>
    <property type="molecule type" value="Genomic_DNA"/>
</dbReference>
<reference evidence="2" key="1">
    <citation type="submission" date="2021-01" db="EMBL/GenBank/DDBJ databases">
        <title>Whole genome shotgun sequence of Sphaerimonospora thailandensis NBRC 107569.</title>
        <authorList>
            <person name="Komaki H."/>
            <person name="Tamura T."/>
        </authorList>
    </citation>
    <scope>NUCLEOTIDE SEQUENCE</scope>
    <source>
        <strain evidence="2">NBRC 107569</strain>
    </source>
</reference>
<keyword evidence="1" id="KW-0472">Membrane</keyword>
<dbReference type="AlphaFoldDB" id="A0A8J3RE41"/>
<feature type="transmembrane region" description="Helical" evidence="1">
    <location>
        <begin position="180"/>
        <end position="206"/>
    </location>
</feature>
<feature type="transmembrane region" description="Helical" evidence="1">
    <location>
        <begin position="23"/>
        <end position="41"/>
    </location>
</feature>
<evidence type="ECO:0000313" key="2">
    <source>
        <dbReference type="EMBL" id="GIH73139.1"/>
    </source>
</evidence>
<dbReference type="Proteomes" id="UP000610966">
    <property type="component" value="Unassembled WGS sequence"/>
</dbReference>
<dbReference type="PANTHER" id="PTHR11040">
    <property type="entry name" value="ZINC/IRON TRANSPORTER"/>
    <property type="match status" value="1"/>
</dbReference>
<feature type="transmembrane region" description="Helical" evidence="1">
    <location>
        <begin position="48"/>
        <end position="75"/>
    </location>
</feature>
<dbReference type="GO" id="GO:0016020">
    <property type="term" value="C:membrane"/>
    <property type="evidence" value="ECO:0007669"/>
    <property type="project" value="TreeGrafter"/>
</dbReference>
<comment type="caution">
    <text evidence="2">The sequence shown here is derived from an EMBL/GenBank/DDBJ whole genome shotgun (WGS) entry which is preliminary data.</text>
</comment>
<feature type="transmembrane region" description="Helical" evidence="1">
    <location>
        <begin position="156"/>
        <end position="174"/>
    </location>
</feature>
<proteinExistence type="predicted"/>
<keyword evidence="1" id="KW-0812">Transmembrane</keyword>
<evidence type="ECO:0000256" key="1">
    <source>
        <dbReference type="SAM" id="Phobius"/>
    </source>
</evidence>
<feature type="transmembrane region" description="Helical" evidence="1">
    <location>
        <begin position="240"/>
        <end position="264"/>
    </location>
</feature>
<organism evidence="2 3">
    <name type="scientific">Sphaerimonospora thailandensis</name>
    <dbReference type="NCBI Taxonomy" id="795644"/>
    <lineage>
        <taxon>Bacteria</taxon>
        <taxon>Bacillati</taxon>
        <taxon>Actinomycetota</taxon>
        <taxon>Actinomycetes</taxon>
        <taxon>Streptosporangiales</taxon>
        <taxon>Streptosporangiaceae</taxon>
        <taxon>Sphaerimonospora</taxon>
    </lineage>
</organism>
<name>A0A8J3RE41_9ACTN</name>
<evidence type="ECO:0000313" key="3">
    <source>
        <dbReference type="Proteomes" id="UP000610966"/>
    </source>
</evidence>
<dbReference type="RefSeq" id="WP_204018778.1">
    <property type="nucleotide sequence ID" value="NZ_BOOG01000073.1"/>
</dbReference>
<keyword evidence="3" id="KW-1185">Reference proteome</keyword>
<gene>
    <name evidence="2" type="ORF">Mth01_53920</name>
</gene>
<feature type="transmembrane region" description="Helical" evidence="1">
    <location>
        <begin position="213"/>
        <end position="234"/>
    </location>
</feature>
<dbReference type="GO" id="GO:0005385">
    <property type="term" value="F:zinc ion transmembrane transporter activity"/>
    <property type="evidence" value="ECO:0007669"/>
    <property type="project" value="TreeGrafter"/>
</dbReference>
<accession>A0A8J3RE41</accession>
<keyword evidence="1" id="KW-1133">Transmembrane helix</keyword>
<sequence length="326" mass="33764">MPISDWARAVGPVLEERPAGREAWAAVLLVCAATLAGAWLARRNSRRVAVWLAVASAVMLVTALVDLLPGAWFAARRAGTPLWWLGLAAAFGFLVVTYFTRKGCGHPHGHPYGHPHGHANGAHGDAHSHAHDQVAARSAGLHAPGRHRRVGAAVDAALFGGLGTAAALTLHRGIEGATLALTASAVVVVALAVHSASEGLALAALLDIARQRLTPWLVVACVSPAVGVLSATFSPLPDKLVPVLLGMVMGVLLRTSFVGLRLAAGTRRSGRLSKRQVAIAVIVATAIGVLLATAHDLRNHEKLQGILGMTGNSRDAGHDYVDAGPT</sequence>
<feature type="transmembrane region" description="Helical" evidence="1">
    <location>
        <begin position="81"/>
        <end position="100"/>
    </location>
</feature>
<feature type="transmembrane region" description="Helical" evidence="1">
    <location>
        <begin position="276"/>
        <end position="294"/>
    </location>
</feature>
<protein>
    <recommendedName>
        <fullName evidence="4">Zinc transporter ZupT</fullName>
    </recommendedName>
</protein>